<dbReference type="PANTHER" id="PTHR24321:SF8">
    <property type="entry name" value="ESTRADIOL 17-BETA-DEHYDROGENASE 8-RELATED"/>
    <property type="match status" value="1"/>
</dbReference>
<dbReference type="PANTHER" id="PTHR24321">
    <property type="entry name" value="DEHYDROGENASES, SHORT CHAIN"/>
    <property type="match status" value="1"/>
</dbReference>
<proteinExistence type="inferred from homology"/>
<comment type="caution">
    <text evidence="3">The sequence shown here is derived from an EMBL/GenBank/DDBJ whole genome shotgun (WGS) entry which is preliminary data.</text>
</comment>
<dbReference type="AlphaFoldDB" id="A0AAD6EFF7"/>
<protein>
    <submittedName>
        <fullName evidence="3">Uncharacterized protein</fullName>
    </submittedName>
</protein>
<dbReference type="InterPro" id="IPR036291">
    <property type="entry name" value="NAD(P)-bd_dom_sf"/>
</dbReference>
<dbReference type="EMBL" id="JAQJAE010000001">
    <property type="protein sequence ID" value="KAJ5616295.1"/>
    <property type="molecule type" value="Genomic_DNA"/>
</dbReference>
<dbReference type="RefSeq" id="XP_056757462.1">
    <property type="nucleotide sequence ID" value="XM_056892467.1"/>
</dbReference>
<gene>
    <name evidence="3" type="ORF">N7537_001409</name>
</gene>
<evidence type="ECO:0000256" key="1">
    <source>
        <dbReference type="ARBA" id="ARBA00006484"/>
    </source>
</evidence>
<dbReference type="Proteomes" id="UP001213799">
    <property type="component" value="Unassembled WGS sequence"/>
</dbReference>
<comment type="similarity">
    <text evidence="1">Belongs to the short-chain dehydrogenases/reductases (SDR) family.</text>
</comment>
<keyword evidence="2" id="KW-0560">Oxidoreductase</keyword>
<dbReference type="GO" id="GO:0016491">
    <property type="term" value="F:oxidoreductase activity"/>
    <property type="evidence" value="ECO:0007669"/>
    <property type="project" value="UniProtKB-KW"/>
</dbReference>
<evidence type="ECO:0000313" key="4">
    <source>
        <dbReference type="Proteomes" id="UP001213799"/>
    </source>
</evidence>
<reference evidence="3" key="1">
    <citation type="journal article" date="2023" name="IMA Fungus">
        <title>Comparative genomic study of the Penicillium genus elucidates a diverse pangenome and 15 lateral gene transfer events.</title>
        <authorList>
            <person name="Petersen C."/>
            <person name="Sorensen T."/>
            <person name="Nielsen M.R."/>
            <person name="Sondergaard T.E."/>
            <person name="Sorensen J.L."/>
            <person name="Fitzpatrick D.A."/>
            <person name="Frisvad J.C."/>
            <person name="Nielsen K.L."/>
        </authorList>
    </citation>
    <scope>NUCLEOTIDE SEQUENCE</scope>
    <source>
        <strain evidence="3">IBT 12815</strain>
    </source>
</reference>
<name>A0AAD6EFF7_9EURO</name>
<sequence>MSVMQTGTFLALKYGTQAMSTTSSNKPKSKGNIEVTSKCSTLGGAFADMAYIAANGCNDLVRSDAVQLSSSNIRVDAVAPSPATISIFTTSKLAEVGVEYQLKKTAEEIRNESAGIYQGFGLGEDETYYYNRSAAPGEIANVAVFLASDLPMAINGQAIVADSGKSVAASGDTSTGPVLPMSPFIL</sequence>
<dbReference type="GeneID" id="81582709"/>
<organism evidence="3 4">
    <name type="scientific">Penicillium hordei</name>
    <dbReference type="NCBI Taxonomy" id="40994"/>
    <lineage>
        <taxon>Eukaryota</taxon>
        <taxon>Fungi</taxon>
        <taxon>Dikarya</taxon>
        <taxon>Ascomycota</taxon>
        <taxon>Pezizomycotina</taxon>
        <taxon>Eurotiomycetes</taxon>
        <taxon>Eurotiomycetidae</taxon>
        <taxon>Eurotiales</taxon>
        <taxon>Aspergillaceae</taxon>
        <taxon>Penicillium</taxon>
    </lineage>
</organism>
<reference evidence="3" key="2">
    <citation type="submission" date="2023-01" db="EMBL/GenBank/DDBJ databases">
        <authorList>
            <person name="Petersen C."/>
        </authorList>
    </citation>
    <scope>NUCLEOTIDE SEQUENCE</scope>
    <source>
        <strain evidence="3">IBT 12815</strain>
    </source>
</reference>
<keyword evidence="4" id="KW-1185">Reference proteome</keyword>
<evidence type="ECO:0000256" key="2">
    <source>
        <dbReference type="ARBA" id="ARBA00023002"/>
    </source>
</evidence>
<dbReference type="SUPFAM" id="SSF51735">
    <property type="entry name" value="NAD(P)-binding Rossmann-fold domains"/>
    <property type="match status" value="1"/>
</dbReference>
<evidence type="ECO:0000313" key="3">
    <source>
        <dbReference type="EMBL" id="KAJ5616295.1"/>
    </source>
</evidence>
<dbReference type="Gene3D" id="3.40.50.720">
    <property type="entry name" value="NAD(P)-binding Rossmann-like Domain"/>
    <property type="match status" value="1"/>
</dbReference>
<accession>A0AAD6EFF7</accession>